<gene>
    <name evidence="2" type="ORF">Dxin01_03337</name>
</gene>
<evidence type="ECO:0000256" key="1">
    <source>
        <dbReference type="SAM" id="SignalP"/>
    </source>
</evidence>
<evidence type="ECO:0000313" key="2">
    <source>
        <dbReference type="EMBL" id="GAA5503578.1"/>
    </source>
</evidence>
<dbReference type="RefSeq" id="WP_353543551.1">
    <property type="nucleotide sequence ID" value="NZ_BAABRN010000056.1"/>
</dbReference>
<dbReference type="EMBL" id="BAABRN010000056">
    <property type="protein sequence ID" value="GAA5503578.1"/>
    <property type="molecule type" value="Genomic_DNA"/>
</dbReference>
<feature type="signal peptide" evidence="1">
    <location>
        <begin position="1"/>
        <end position="17"/>
    </location>
</feature>
<feature type="chain" id="PRO_5045667636" evidence="1">
    <location>
        <begin position="18"/>
        <end position="69"/>
    </location>
</feature>
<name>A0ABP9VEB1_9DEIO</name>
<comment type="caution">
    <text evidence="2">The sequence shown here is derived from an EMBL/GenBank/DDBJ whole genome shotgun (WGS) entry which is preliminary data.</text>
</comment>
<keyword evidence="3" id="KW-1185">Reference proteome</keyword>
<keyword evidence="1" id="KW-0732">Signal</keyword>
<proteinExistence type="predicted"/>
<protein>
    <submittedName>
        <fullName evidence="2">Uncharacterized protein</fullName>
    </submittedName>
</protein>
<sequence length="69" mass="7464">MRLLLLLCALLCPMAAAQVKPLPITAGSVRVPLTIDPRDLPGECTLTLYTEEGFKKVRLPLTSQSKASI</sequence>
<accession>A0ABP9VEB1</accession>
<reference evidence="2 3" key="1">
    <citation type="submission" date="2024-02" db="EMBL/GenBank/DDBJ databases">
        <title>Deinococcus xinjiangensis NBRC 107630.</title>
        <authorList>
            <person name="Ichikawa N."/>
            <person name="Katano-Makiyama Y."/>
            <person name="Hidaka K."/>
        </authorList>
    </citation>
    <scope>NUCLEOTIDE SEQUENCE [LARGE SCALE GENOMIC DNA]</scope>
    <source>
        <strain evidence="2 3">NBRC 107630</strain>
    </source>
</reference>
<organism evidence="2 3">
    <name type="scientific">Deinococcus xinjiangensis</name>
    <dbReference type="NCBI Taxonomy" id="457454"/>
    <lineage>
        <taxon>Bacteria</taxon>
        <taxon>Thermotogati</taxon>
        <taxon>Deinococcota</taxon>
        <taxon>Deinococci</taxon>
        <taxon>Deinococcales</taxon>
        <taxon>Deinococcaceae</taxon>
        <taxon>Deinococcus</taxon>
    </lineage>
</organism>
<dbReference type="Proteomes" id="UP001458946">
    <property type="component" value="Unassembled WGS sequence"/>
</dbReference>
<evidence type="ECO:0000313" key="3">
    <source>
        <dbReference type="Proteomes" id="UP001458946"/>
    </source>
</evidence>